<dbReference type="InterPro" id="IPR010562">
    <property type="entry name" value="Haemolymph_juvenile_hormone-bd"/>
</dbReference>
<name>A0A139WGC1_TRICA</name>
<feature type="chain" id="PRO_5007299919" evidence="4">
    <location>
        <begin position="19"/>
        <end position="249"/>
    </location>
</feature>
<dbReference type="InterPro" id="IPR038606">
    <property type="entry name" value="To_sf"/>
</dbReference>
<dbReference type="AlphaFoldDB" id="A0A139WGC1"/>
<gene>
    <name evidence="5" type="primary">AUGUSTUS-3.0.2_34730</name>
    <name evidence="5" type="ORF">TcasGA2_TC034730</name>
</gene>
<evidence type="ECO:0000256" key="3">
    <source>
        <dbReference type="ARBA" id="ARBA00060902"/>
    </source>
</evidence>
<dbReference type="GO" id="GO:0007623">
    <property type="term" value="P:circadian rhythm"/>
    <property type="evidence" value="ECO:0000318"/>
    <property type="project" value="GO_Central"/>
</dbReference>
<keyword evidence="6" id="KW-1185">Reference proteome</keyword>
<evidence type="ECO:0000256" key="4">
    <source>
        <dbReference type="SAM" id="SignalP"/>
    </source>
</evidence>
<dbReference type="Pfam" id="PF06585">
    <property type="entry name" value="JHBP"/>
    <property type="match status" value="1"/>
</dbReference>
<protein>
    <submittedName>
        <fullName evidence="5">Protein takeout-like protein</fullName>
    </submittedName>
</protein>
<evidence type="ECO:0000256" key="1">
    <source>
        <dbReference type="ARBA" id="ARBA00022729"/>
    </source>
</evidence>
<keyword evidence="1 4" id="KW-0732">Signal</keyword>
<evidence type="ECO:0000313" key="5">
    <source>
        <dbReference type="EMBL" id="KYB27040.1"/>
    </source>
</evidence>
<reference evidence="5 6" key="2">
    <citation type="journal article" date="2010" name="Nucleic Acids Res.">
        <title>BeetleBase in 2010: revisions to provide comprehensive genomic information for Tribolium castaneum.</title>
        <authorList>
            <person name="Kim H.S."/>
            <person name="Murphy T."/>
            <person name="Xia J."/>
            <person name="Caragea D."/>
            <person name="Park Y."/>
            <person name="Beeman R.W."/>
            <person name="Lorenzen M.D."/>
            <person name="Butcher S."/>
            <person name="Manak J.R."/>
            <person name="Brown S.J."/>
        </authorList>
    </citation>
    <scope>GENOME REANNOTATION</scope>
    <source>
        <strain evidence="5 6">Georgia GA2</strain>
    </source>
</reference>
<evidence type="ECO:0000256" key="2">
    <source>
        <dbReference type="ARBA" id="ARBA00023108"/>
    </source>
</evidence>
<dbReference type="OMA" id="NANWREI"/>
<dbReference type="EMBL" id="KQ971345">
    <property type="protein sequence ID" value="KYB27040.1"/>
    <property type="molecule type" value="Genomic_DNA"/>
</dbReference>
<dbReference type="PANTHER" id="PTHR11008:SF32">
    <property type="entry name" value="CIRCADIAN CLOCK-CONTROLLED PROTEIN DAYWAKE-RELATED"/>
    <property type="match status" value="1"/>
</dbReference>
<accession>A0A139WGC1</accession>
<reference evidence="5 6" key="1">
    <citation type="journal article" date="2008" name="Nature">
        <title>The genome of the model beetle and pest Tribolium castaneum.</title>
        <authorList>
            <consortium name="Tribolium Genome Sequencing Consortium"/>
            <person name="Richards S."/>
            <person name="Gibbs R.A."/>
            <person name="Weinstock G.M."/>
            <person name="Brown S.J."/>
            <person name="Denell R."/>
            <person name="Beeman R.W."/>
            <person name="Gibbs R."/>
            <person name="Beeman R.W."/>
            <person name="Brown S.J."/>
            <person name="Bucher G."/>
            <person name="Friedrich M."/>
            <person name="Grimmelikhuijzen C.J."/>
            <person name="Klingler M."/>
            <person name="Lorenzen M."/>
            <person name="Richards S."/>
            <person name="Roth S."/>
            <person name="Schroder R."/>
            <person name="Tautz D."/>
            <person name="Zdobnov E.M."/>
            <person name="Muzny D."/>
            <person name="Gibbs R.A."/>
            <person name="Weinstock G.M."/>
            <person name="Attaway T."/>
            <person name="Bell S."/>
            <person name="Buhay C.J."/>
            <person name="Chandrabose M.N."/>
            <person name="Chavez D."/>
            <person name="Clerk-Blankenburg K.P."/>
            <person name="Cree A."/>
            <person name="Dao M."/>
            <person name="Davis C."/>
            <person name="Chacko J."/>
            <person name="Dinh H."/>
            <person name="Dugan-Rocha S."/>
            <person name="Fowler G."/>
            <person name="Garner T.T."/>
            <person name="Garnes J."/>
            <person name="Gnirke A."/>
            <person name="Hawes A."/>
            <person name="Hernandez J."/>
            <person name="Hines S."/>
            <person name="Holder M."/>
            <person name="Hume J."/>
            <person name="Jhangiani S.N."/>
            <person name="Joshi V."/>
            <person name="Khan Z.M."/>
            <person name="Jackson L."/>
            <person name="Kovar C."/>
            <person name="Kowis A."/>
            <person name="Lee S."/>
            <person name="Lewis L.R."/>
            <person name="Margolis J."/>
            <person name="Morgan M."/>
            <person name="Nazareth L.V."/>
            <person name="Nguyen N."/>
            <person name="Okwuonu G."/>
            <person name="Parker D."/>
            <person name="Richards S."/>
            <person name="Ruiz S.J."/>
            <person name="Santibanez J."/>
            <person name="Savard J."/>
            <person name="Scherer S.E."/>
            <person name="Schneider B."/>
            <person name="Sodergren E."/>
            <person name="Tautz D."/>
            <person name="Vattahil S."/>
            <person name="Villasana D."/>
            <person name="White C.S."/>
            <person name="Wright R."/>
            <person name="Park Y."/>
            <person name="Beeman R.W."/>
            <person name="Lord J."/>
            <person name="Oppert B."/>
            <person name="Lorenzen M."/>
            <person name="Brown S."/>
            <person name="Wang L."/>
            <person name="Savard J."/>
            <person name="Tautz D."/>
            <person name="Richards S."/>
            <person name="Weinstock G."/>
            <person name="Gibbs R.A."/>
            <person name="Liu Y."/>
            <person name="Worley K."/>
            <person name="Weinstock G."/>
            <person name="Elsik C.G."/>
            <person name="Reese J.T."/>
            <person name="Elhaik E."/>
            <person name="Landan G."/>
            <person name="Graur D."/>
            <person name="Arensburger P."/>
            <person name="Atkinson P."/>
            <person name="Beeman R.W."/>
            <person name="Beidler J."/>
            <person name="Brown S.J."/>
            <person name="Demuth J.P."/>
            <person name="Drury D.W."/>
            <person name="Du Y.Z."/>
            <person name="Fujiwara H."/>
            <person name="Lorenzen M."/>
            <person name="Maselli V."/>
            <person name="Osanai M."/>
            <person name="Park Y."/>
            <person name="Robertson H.M."/>
            <person name="Tu Z."/>
            <person name="Wang J.J."/>
            <person name="Wang S."/>
            <person name="Richards S."/>
            <person name="Song H."/>
            <person name="Zhang L."/>
            <person name="Sodergren E."/>
            <person name="Werner D."/>
            <person name="Stanke M."/>
            <person name="Morgenstern B."/>
            <person name="Solovyev V."/>
            <person name="Kosarev P."/>
            <person name="Brown G."/>
            <person name="Chen H.C."/>
            <person name="Ermolaeva O."/>
            <person name="Hlavina W."/>
            <person name="Kapustin Y."/>
            <person name="Kiryutin B."/>
            <person name="Kitts P."/>
            <person name="Maglott D."/>
            <person name="Pruitt K."/>
            <person name="Sapojnikov V."/>
            <person name="Souvorov A."/>
            <person name="Mackey A.J."/>
            <person name="Waterhouse R.M."/>
            <person name="Wyder S."/>
            <person name="Zdobnov E.M."/>
            <person name="Zdobnov E.M."/>
            <person name="Wyder S."/>
            <person name="Kriventseva E.V."/>
            <person name="Kadowaki T."/>
            <person name="Bork P."/>
            <person name="Aranda M."/>
            <person name="Bao R."/>
            <person name="Beermann A."/>
            <person name="Berns N."/>
            <person name="Bolognesi R."/>
            <person name="Bonneton F."/>
            <person name="Bopp D."/>
            <person name="Brown S.J."/>
            <person name="Bucher G."/>
            <person name="Butts T."/>
            <person name="Chaumot A."/>
            <person name="Denell R.E."/>
            <person name="Ferrier D.E."/>
            <person name="Friedrich M."/>
            <person name="Gordon C.M."/>
            <person name="Jindra M."/>
            <person name="Klingler M."/>
            <person name="Lan Q."/>
            <person name="Lattorff H.M."/>
            <person name="Laudet V."/>
            <person name="von Levetsow C."/>
            <person name="Liu Z."/>
            <person name="Lutz R."/>
            <person name="Lynch J.A."/>
            <person name="da Fonseca R.N."/>
            <person name="Posnien N."/>
            <person name="Reuter R."/>
            <person name="Roth S."/>
            <person name="Savard J."/>
            <person name="Schinko J.B."/>
            <person name="Schmitt C."/>
            <person name="Schoppmeier M."/>
            <person name="Schroder R."/>
            <person name="Shippy T.D."/>
            <person name="Simonnet F."/>
            <person name="Marques-Souza H."/>
            <person name="Tautz D."/>
            <person name="Tomoyasu Y."/>
            <person name="Trauner J."/>
            <person name="Van der Zee M."/>
            <person name="Vervoort M."/>
            <person name="Wittkopp N."/>
            <person name="Wimmer E.A."/>
            <person name="Yang X."/>
            <person name="Jones A.K."/>
            <person name="Sattelle D.B."/>
            <person name="Ebert P.R."/>
            <person name="Nelson D."/>
            <person name="Scott J.G."/>
            <person name="Beeman R.W."/>
            <person name="Muthukrishnan S."/>
            <person name="Kramer K.J."/>
            <person name="Arakane Y."/>
            <person name="Beeman R.W."/>
            <person name="Zhu Q."/>
            <person name="Hogenkamp D."/>
            <person name="Dixit R."/>
            <person name="Oppert B."/>
            <person name="Jiang H."/>
            <person name="Zou Z."/>
            <person name="Marshall J."/>
            <person name="Elpidina E."/>
            <person name="Vinokurov K."/>
            <person name="Oppert C."/>
            <person name="Zou Z."/>
            <person name="Evans J."/>
            <person name="Lu Z."/>
            <person name="Zhao P."/>
            <person name="Sumathipala N."/>
            <person name="Altincicek B."/>
            <person name="Vilcinskas A."/>
            <person name="Williams M."/>
            <person name="Hultmark D."/>
            <person name="Hetru C."/>
            <person name="Jiang H."/>
            <person name="Grimmelikhuijzen C.J."/>
            <person name="Hauser F."/>
            <person name="Cazzamali G."/>
            <person name="Williamson M."/>
            <person name="Park Y."/>
            <person name="Li B."/>
            <person name="Tanaka Y."/>
            <person name="Predel R."/>
            <person name="Neupert S."/>
            <person name="Schachtner J."/>
            <person name="Verleyen P."/>
            <person name="Raible F."/>
            <person name="Bork P."/>
            <person name="Friedrich M."/>
            <person name="Walden K.K."/>
            <person name="Robertson H.M."/>
            <person name="Angeli S."/>
            <person name="Foret S."/>
            <person name="Bucher G."/>
            <person name="Schuetz S."/>
            <person name="Maleszka R."/>
            <person name="Wimmer E.A."/>
            <person name="Beeman R.W."/>
            <person name="Lorenzen M."/>
            <person name="Tomoyasu Y."/>
            <person name="Miller S.C."/>
            <person name="Grossmann D."/>
            <person name="Bucher G."/>
        </authorList>
    </citation>
    <scope>NUCLEOTIDE SEQUENCE [LARGE SCALE GENOMIC DNA]</scope>
    <source>
        <strain evidence="5 6">Georgia GA2</strain>
    </source>
</reference>
<dbReference type="OrthoDB" id="8190514at2759"/>
<organism evidence="5 6">
    <name type="scientific">Tribolium castaneum</name>
    <name type="common">Red flour beetle</name>
    <dbReference type="NCBI Taxonomy" id="7070"/>
    <lineage>
        <taxon>Eukaryota</taxon>
        <taxon>Metazoa</taxon>
        <taxon>Ecdysozoa</taxon>
        <taxon>Arthropoda</taxon>
        <taxon>Hexapoda</taxon>
        <taxon>Insecta</taxon>
        <taxon>Pterygota</taxon>
        <taxon>Neoptera</taxon>
        <taxon>Endopterygota</taxon>
        <taxon>Coleoptera</taxon>
        <taxon>Polyphaga</taxon>
        <taxon>Cucujiformia</taxon>
        <taxon>Tenebrionidae</taxon>
        <taxon>Tenebrionidae incertae sedis</taxon>
        <taxon>Tribolium</taxon>
    </lineage>
</organism>
<dbReference type="PhylomeDB" id="A0A139WGC1"/>
<dbReference type="SMART" id="SM00700">
    <property type="entry name" value="JHBP"/>
    <property type="match status" value="1"/>
</dbReference>
<evidence type="ECO:0000313" key="6">
    <source>
        <dbReference type="Proteomes" id="UP000007266"/>
    </source>
</evidence>
<dbReference type="Proteomes" id="UP000007266">
    <property type="component" value="Linkage group 6"/>
</dbReference>
<dbReference type="InParanoid" id="A0A139WGC1"/>
<proteinExistence type="inferred from homology"/>
<dbReference type="KEGG" id="tca:103312190"/>
<dbReference type="GO" id="GO:0005615">
    <property type="term" value="C:extracellular space"/>
    <property type="evidence" value="ECO:0000318"/>
    <property type="project" value="GO_Central"/>
</dbReference>
<dbReference type="Gene3D" id="3.15.10.30">
    <property type="entry name" value="Haemolymph juvenile hormone binding protein"/>
    <property type="match status" value="1"/>
</dbReference>
<dbReference type="FunFam" id="3.15.10.30:FF:000001">
    <property type="entry name" value="Takeout-like protein 1"/>
    <property type="match status" value="1"/>
</dbReference>
<sequence length="249" mass="28021">MKLLYTTLIFHSLISTFCTKLPSSFKKCDYKNPNFNQCLTEAIQTALVQLNHPMVGLPSLDPLMVEKFSIGAGTGPVGVQENFQNAKLYGFTKGIVQNADLSLNPSQMHLNFTITMPQFKILAQYQLEGQLLLIPVHGKGDATLLLKNVTGVAFLPLEKYTKKGLTHLRIVDGKVTLPKTDLLYMNFQNRENRSQEFSDMINKVLNDIWQAIFNDVKSGYESFFTEITVSLAGKFFDKVPLSEMLDNVE</sequence>
<comment type="similarity">
    <text evidence="3">Belongs to the TO family.</text>
</comment>
<feature type="signal peptide" evidence="4">
    <location>
        <begin position="1"/>
        <end position="18"/>
    </location>
</feature>
<keyword evidence="2" id="KW-0090">Biological rhythms</keyword>
<dbReference type="PANTHER" id="PTHR11008">
    <property type="entry name" value="PROTEIN TAKEOUT-LIKE PROTEIN"/>
    <property type="match status" value="1"/>
</dbReference>